<dbReference type="Gene3D" id="3.40.390.10">
    <property type="entry name" value="Collagenase (Catalytic Domain)"/>
    <property type="match status" value="1"/>
</dbReference>
<comment type="caution">
    <text evidence="6">The sequence shown here is derived from an EMBL/GenBank/DDBJ whole genome shotgun (WGS) entry which is preliminary data.</text>
</comment>
<evidence type="ECO:0000256" key="2">
    <source>
        <dbReference type="ARBA" id="ARBA00022723"/>
    </source>
</evidence>
<keyword evidence="2" id="KW-0479">Metal-binding</keyword>
<protein>
    <recommendedName>
        <fullName evidence="5">Peptidase M10 metallopeptidase domain-containing protein</fullName>
    </recommendedName>
</protein>
<dbReference type="InterPro" id="IPR024079">
    <property type="entry name" value="MetalloPept_cat_dom_sf"/>
</dbReference>
<keyword evidence="4" id="KW-0862">Zinc</keyword>
<gene>
    <name evidence="6" type="ORF">OB919_11020</name>
</gene>
<feature type="domain" description="Peptidase M10 metallopeptidase" evidence="5">
    <location>
        <begin position="41"/>
        <end position="166"/>
    </location>
</feature>
<dbReference type="GO" id="GO:0004222">
    <property type="term" value="F:metalloendopeptidase activity"/>
    <property type="evidence" value="ECO:0007669"/>
    <property type="project" value="InterPro"/>
</dbReference>
<evidence type="ECO:0000256" key="1">
    <source>
        <dbReference type="ARBA" id="ARBA00022670"/>
    </source>
</evidence>
<evidence type="ECO:0000256" key="4">
    <source>
        <dbReference type="ARBA" id="ARBA00022833"/>
    </source>
</evidence>
<accession>A0AAP3E7S0</accession>
<dbReference type="Pfam" id="PF00413">
    <property type="entry name" value="Peptidase_M10"/>
    <property type="match status" value="1"/>
</dbReference>
<sequence length="343" mass="38000">MKRRELLGACAACAPMVAGCTSPDALPEEREPRHPLADQTVSVRIENRSDTDHDVETNARDALAYWETHAEQYVGFGVDFEVVTDDPQLTIAYVDTPEDCQDVEGYSELVLGCAPLLRPGNRLPNDLTAYVVAANRPFGKVRITTKHEIGHVLGLYHDDEPREIMSNRPEDRIPLYDVRINIWETVLEAQERSNDGTRLYSDGITNWNEDEYAVAAEAFNAAHDELTTAEGLVDAALDLTDAFDGHPSVETVALEALRNHLTRLRERMHTSAALTRAMEDASVAADEGDFSRANDHLSAANAHIREINTTGVVELRDIAVALGLVRGFDRDEPVVDIDEDEVE</sequence>
<dbReference type="GO" id="GO:0006508">
    <property type="term" value="P:proteolysis"/>
    <property type="evidence" value="ECO:0007669"/>
    <property type="project" value="UniProtKB-KW"/>
</dbReference>
<dbReference type="SUPFAM" id="SSF55486">
    <property type="entry name" value="Metalloproteases ('zincins'), catalytic domain"/>
    <property type="match status" value="1"/>
</dbReference>
<dbReference type="InterPro" id="IPR001818">
    <property type="entry name" value="Pept_M10_metallopeptidase"/>
</dbReference>
<reference evidence="6 7" key="1">
    <citation type="submission" date="2022-09" db="EMBL/GenBank/DDBJ databases">
        <title>Enrichment on poylsaccharides allowed isolation of novel metabolic and taxonomic groups of Haloarchaea.</title>
        <authorList>
            <person name="Sorokin D.Y."/>
            <person name="Elcheninov A.G."/>
            <person name="Khizhniak T.V."/>
            <person name="Kolganova T.V."/>
            <person name="Kublanov I.V."/>
        </authorList>
    </citation>
    <scope>NUCLEOTIDE SEQUENCE [LARGE SCALE GENOMIC DNA]</scope>
    <source>
        <strain evidence="6 7">AArc-curdl1</strain>
    </source>
</reference>
<dbReference type="GO" id="GO:0031012">
    <property type="term" value="C:extracellular matrix"/>
    <property type="evidence" value="ECO:0007669"/>
    <property type="project" value="InterPro"/>
</dbReference>
<dbReference type="PROSITE" id="PS51257">
    <property type="entry name" value="PROKAR_LIPOPROTEIN"/>
    <property type="match status" value="1"/>
</dbReference>
<keyword evidence="7" id="KW-1185">Reference proteome</keyword>
<evidence type="ECO:0000256" key="3">
    <source>
        <dbReference type="ARBA" id="ARBA00022801"/>
    </source>
</evidence>
<evidence type="ECO:0000259" key="5">
    <source>
        <dbReference type="Pfam" id="PF00413"/>
    </source>
</evidence>
<dbReference type="EMBL" id="JAOPJZ010000007">
    <property type="protein sequence ID" value="MCU4752514.1"/>
    <property type="molecule type" value="Genomic_DNA"/>
</dbReference>
<dbReference type="GO" id="GO:0008270">
    <property type="term" value="F:zinc ion binding"/>
    <property type="evidence" value="ECO:0007669"/>
    <property type="project" value="InterPro"/>
</dbReference>
<dbReference type="RefSeq" id="WP_342808846.1">
    <property type="nucleotide sequence ID" value="NZ_JAOPJZ010000007.1"/>
</dbReference>
<keyword evidence="3" id="KW-0378">Hydrolase</keyword>
<keyword evidence="1" id="KW-0645">Protease</keyword>
<proteinExistence type="predicted"/>
<dbReference type="AlphaFoldDB" id="A0AAP3E7S0"/>
<organism evidence="6 7">
    <name type="scientific">Natronosalvus hydrolyticus</name>
    <dbReference type="NCBI Taxonomy" id="2979988"/>
    <lineage>
        <taxon>Archaea</taxon>
        <taxon>Methanobacteriati</taxon>
        <taxon>Methanobacteriota</taxon>
        <taxon>Stenosarchaea group</taxon>
        <taxon>Halobacteria</taxon>
        <taxon>Halobacteriales</taxon>
        <taxon>Natrialbaceae</taxon>
        <taxon>Natronosalvus</taxon>
    </lineage>
</organism>
<dbReference type="Proteomes" id="UP001321047">
    <property type="component" value="Unassembled WGS sequence"/>
</dbReference>
<evidence type="ECO:0000313" key="6">
    <source>
        <dbReference type="EMBL" id="MCU4752514.1"/>
    </source>
</evidence>
<evidence type="ECO:0000313" key="7">
    <source>
        <dbReference type="Proteomes" id="UP001321047"/>
    </source>
</evidence>
<name>A0AAP3E7S0_9EURY</name>